<accession>A0AAV4HUP1</accession>
<keyword evidence="1" id="KW-0695">RNA-directed DNA polymerase</keyword>
<dbReference type="EMBL" id="BMAT01005825">
    <property type="protein sequence ID" value="GFS00291.1"/>
    <property type="molecule type" value="Genomic_DNA"/>
</dbReference>
<dbReference type="AlphaFoldDB" id="A0AAV4HUP1"/>
<keyword evidence="1" id="KW-0808">Transferase</keyword>
<protein>
    <submittedName>
        <fullName evidence="1">RNA-directed DNA polymerase from mobile element jockey</fullName>
    </submittedName>
</protein>
<proteinExistence type="predicted"/>
<name>A0AAV4HUP1_9GAST</name>
<dbReference type="GO" id="GO:0003964">
    <property type="term" value="F:RNA-directed DNA polymerase activity"/>
    <property type="evidence" value="ECO:0007669"/>
    <property type="project" value="UniProtKB-KW"/>
</dbReference>
<gene>
    <name evidence="1" type="ORF">ElyMa_002810800</name>
</gene>
<dbReference type="Proteomes" id="UP000762676">
    <property type="component" value="Unassembled WGS sequence"/>
</dbReference>
<organism evidence="1 2">
    <name type="scientific">Elysia marginata</name>
    <dbReference type="NCBI Taxonomy" id="1093978"/>
    <lineage>
        <taxon>Eukaryota</taxon>
        <taxon>Metazoa</taxon>
        <taxon>Spiralia</taxon>
        <taxon>Lophotrochozoa</taxon>
        <taxon>Mollusca</taxon>
        <taxon>Gastropoda</taxon>
        <taxon>Heterobranchia</taxon>
        <taxon>Euthyneura</taxon>
        <taxon>Panpulmonata</taxon>
        <taxon>Sacoglossa</taxon>
        <taxon>Placobranchoidea</taxon>
        <taxon>Plakobranchidae</taxon>
        <taxon>Elysia</taxon>
    </lineage>
</organism>
<keyword evidence="1" id="KW-0548">Nucleotidyltransferase</keyword>
<evidence type="ECO:0000313" key="2">
    <source>
        <dbReference type="Proteomes" id="UP000762676"/>
    </source>
</evidence>
<comment type="caution">
    <text evidence="1">The sequence shown here is derived from an EMBL/GenBank/DDBJ whole genome shotgun (WGS) entry which is preliminary data.</text>
</comment>
<keyword evidence="2" id="KW-1185">Reference proteome</keyword>
<reference evidence="1 2" key="1">
    <citation type="journal article" date="2021" name="Elife">
        <title>Chloroplast acquisition without the gene transfer in kleptoplastic sea slugs, Plakobranchus ocellatus.</title>
        <authorList>
            <person name="Maeda T."/>
            <person name="Takahashi S."/>
            <person name="Yoshida T."/>
            <person name="Shimamura S."/>
            <person name="Takaki Y."/>
            <person name="Nagai Y."/>
            <person name="Toyoda A."/>
            <person name="Suzuki Y."/>
            <person name="Arimoto A."/>
            <person name="Ishii H."/>
            <person name="Satoh N."/>
            <person name="Nishiyama T."/>
            <person name="Hasebe M."/>
            <person name="Maruyama T."/>
            <person name="Minagawa J."/>
            <person name="Obokata J."/>
            <person name="Shigenobu S."/>
        </authorList>
    </citation>
    <scope>NUCLEOTIDE SEQUENCE [LARGE SCALE GENOMIC DNA]</scope>
</reference>
<evidence type="ECO:0000313" key="1">
    <source>
        <dbReference type="EMBL" id="GFS00291.1"/>
    </source>
</evidence>
<sequence>MLIFLYACESWTLNADTERRIRAMEMRYYRRLLGISHKEHIANEEVRRRNENDFELHMDPLTIGNGNSMGRLFAHLALPKPSCRVL</sequence>